<dbReference type="EMBL" id="VJZD01000122">
    <property type="protein sequence ID" value="MPY34644.1"/>
    <property type="molecule type" value="Genomic_DNA"/>
</dbReference>
<dbReference type="AlphaFoldDB" id="A0A5N8VKS3"/>
<dbReference type="OrthoDB" id="3387554at2"/>
<accession>A0A5N8VKS3</accession>
<evidence type="ECO:0000256" key="1">
    <source>
        <dbReference type="SAM" id="Phobius"/>
    </source>
</evidence>
<dbReference type="RefSeq" id="WP_152892271.1">
    <property type="nucleotide sequence ID" value="NZ_VJZD01000122.1"/>
</dbReference>
<dbReference type="Proteomes" id="UP000325849">
    <property type="component" value="Unassembled WGS sequence"/>
</dbReference>
<feature type="transmembrane region" description="Helical" evidence="1">
    <location>
        <begin position="37"/>
        <end position="59"/>
    </location>
</feature>
<evidence type="ECO:0000313" key="3">
    <source>
        <dbReference type="Proteomes" id="UP000325849"/>
    </source>
</evidence>
<dbReference type="InterPro" id="IPR047789">
    <property type="entry name" value="CU044_5270-like"/>
</dbReference>
<evidence type="ECO:0000313" key="2">
    <source>
        <dbReference type="EMBL" id="MPY34644.1"/>
    </source>
</evidence>
<keyword evidence="1" id="KW-0472">Membrane</keyword>
<organism evidence="2 3">
    <name type="scientific">Streptomyces adustus</name>
    <dbReference type="NCBI Taxonomy" id="1609272"/>
    <lineage>
        <taxon>Bacteria</taxon>
        <taxon>Bacillati</taxon>
        <taxon>Actinomycetota</taxon>
        <taxon>Actinomycetes</taxon>
        <taxon>Kitasatosporales</taxon>
        <taxon>Streptomycetaceae</taxon>
        <taxon>Streptomyces</taxon>
    </lineage>
</organism>
<evidence type="ECO:0008006" key="4">
    <source>
        <dbReference type="Google" id="ProtNLM"/>
    </source>
</evidence>
<protein>
    <recommendedName>
        <fullName evidence="4">CU044_5270 family protein</fullName>
    </recommendedName>
</protein>
<sequence>MTELPERDLPPGRHLLLKEHLMTEIWRAQDHPRTRRAWLRPALVAGAVAAVCAVTFTLVTPSGSDGGPGAQRSADAGAFLERAARAAEHEDGGLGDGRDEQYAYVDKKVSYTGIKGAASGTSVHRDGSMHRLEEWQPLDGTNRWLVRNDGQQEWITGPDRIPDRAHPDQVRIGNPSTLPTDADGMYALLKKWPSPFQFRNGQSLSAAGTMLWVASEWIESGLLPAKQSAALYRAVARIPGVTVVQHAVDGVGRSGVAIVWREPGFPGREEWIFDRKTYGFLGTRAVYTEEFRNRENDQLGDSVAIVRRAVVDKAGQRP</sequence>
<keyword evidence="1" id="KW-1133">Transmembrane helix</keyword>
<keyword evidence="3" id="KW-1185">Reference proteome</keyword>
<keyword evidence="1" id="KW-0812">Transmembrane</keyword>
<gene>
    <name evidence="2" type="ORF">FNH09_26390</name>
</gene>
<dbReference type="NCBIfam" id="NF038083">
    <property type="entry name" value="CU044_5270_fam"/>
    <property type="match status" value="1"/>
</dbReference>
<reference evidence="2 3" key="1">
    <citation type="submission" date="2019-07" db="EMBL/GenBank/DDBJ databases">
        <title>New species of Amycolatopsis and Streptomyces.</title>
        <authorList>
            <person name="Duangmal K."/>
            <person name="Teo W.F.A."/>
            <person name="Lipun K."/>
        </authorList>
    </citation>
    <scope>NUCLEOTIDE SEQUENCE [LARGE SCALE GENOMIC DNA]</scope>
    <source>
        <strain evidence="2 3">NBRC 109810</strain>
    </source>
</reference>
<name>A0A5N8VKS3_9ACTN</name>
<comment type="caution">
    <text evidence="2">The sequence shown here is derived from an EMBL/GenBank/DDBJ whole genome shotgun (WGS) entry which is preliminary data.</text>
</comment>
<proteinExistence type="predicted"/>